<dbReference type="EMBL" id="CP043505">
    <property type="protein sequence ID" value="QEO14178.1"/>
    <property type="molecule type" value="Genomic_DNA"/>
</dbReference>
<gene>
    <name evidence="3" type="ORF">FLP10_06905</name>
</gene>
<evidence type="ECO:0000256" key="1">
    <source>
        <dbReference type="SAM" id="Coils"/>
    </source>
</evidence>
<name>A0A5C1YER4_9MICO</name>
<keyword evidence="2" id="KW-1133">Transmembrane helix</keyword>
<evidence type="ECO:0000313" key="3">
    <source>
        <dbReference type="EMBL" id="QEO14178.1"/>
    </source>
</evidence>
<reference evidence="3 4" key="1">
    <citation type="submission" date="2019-09" db="EMBL/GenBank/DDBJ databases">
        <title>Genome sequencing of strain KACC 19306.</title>
        <authorList>
            <person name="Heo J."/>
            <person name="Kim S.-J."/>
            <person name="Kim J.-S."/>
            <person name="Hong S.-B."/>
            <person name="Kwon S.-W."/>
        </authorList>
    </citation>
    <scope>NUCLEOTIDE SEQUENCE [LARGE SCALE GENOMIC DNA]</scope>
    <source>
        <strain evidence="3 4">KACC 19306</strain>
    </source>
</reference>
<protein>
    <recommendedName>
        <fullName evidence="5">Zinc ribbon domain-containing protein</fullName>
    </recommendedName>
</protein>
<proteinExistence type="predicted"/>
<dbReference type="AlphaFoldDB" id="A0A5C1YER4"/>
<dbReference type="KEGG" id="ail:FLP10_06905"/>
<keyword evidence="1" id="KW-0175">Coiled coil</keyword>
<keyword evidence="2" id="KW-0472">Membrane</keyword>
<accession>A0A5C1YER4</accession>
<dbReference type="Proteomes" id="UP000324678">
    <property type="component" value="Chromosome"/>
</dbReference>
<evidence type="ECO:0000256" key="2">
    <source>
        <dbReference type="SAM" id="Phobius"/>
    </source>
</evidence>
<evidence type="ECO:0008006" key="5">
    <source>
        <dbReference type="Google" id="ProtNLM"/>
    </source>
</evidence>
<feature type="coiled-coil region" evidence="1">
    <location>
        <begin position="169"/>
        <end position="219"/>
    </location>
</feature>
<keyword evidence="4" id="KW-1185">Reference proteome</keyword>
<evidence type="ECO:0000313" key="4">
    <source>
        <dbReference type="Proteomes" id="UP000324678"/>
    </source>
</evidence>
<feature type="transmembrane region" description="Helical" evidence="2">
    <location>
        <begin position="141"/>
        <end position="165"/>
    </location>
</feature>
<organism evidence="3 4">
    <name type="scientific">Agromyces intestinalis</name>
    <dbReference type="NCBI Taxonomy" id="2592652"/>
    <lineage>
        <taxon>Bacteria</taxon>
        <taxon>Bacillati</taxon>
        <taxon>Actinomycetota</taxon>
        <taxon>Actinomycetes</taxon>
        <taxon>Micrococcales</taxon>
        <taxon>Microbacteriaceae</taxon>
        <taxon>Agromyces</taxon>
    </lineage>
</organism>
<keyword evidence="2" id="KW-0812">Transmembrane</keyword>
<dbReference type="RefSeq" id="WP_149160199.1">
    <property type="nucleotide sequence ID" value="NZ_CP043505.1"/>
</dbReference>
<dbReference type="OrthoDB" id="9810350at2"/>
<sequence length="382" mass="40581">MHDAGEPIHPAPEPVPGEPALVSDADLWAAAYAAVHNGAVPPDGWTVPAFRAVVDDGTGLGATPVQCPFCREQIRSDAVVCKHCRRDVAPQLPELLEAYHLHTQYRRLRSEQEDAAEEAARLADAEARAAKRARRRQRNRVVIPAVVIAAVLVIGGGVGAGFAIAGEAEREAQSKAAAEEAERVAAEEAKVAAEEAKAAADAEAEQAEKEAKAQLAAQNRPAAIAACRSVYDTEEGWKSLSPHGHSLESICDRMTDSSVMRWVDPEYAARVGDGLRGGVGVDGFWKYLNSNTLSGKWLDREDPGFGCDGLDRCFNLLVRTTRECPGGVAVEMSVNQANTGVVLSRPVNLTPPLGAGETAKLVFGIPPESGEVSGHISDMDCL</sequence>